<protein>
    <submittedName>
        <fullName evidence="1">Uncharacterized protein</fullName>
    </submittedName>
</protein>
<sequence length="143" mass="16320">MLEEEVRKLLVFIHAFTGCITTSRLYLIGKGATAAKYPTYRVYLQVQTWLGRGISPTYWGWMTNSDKLDHVKTSLTAVLERHMKMIRCCCRHSYISKPVTCMKHGLCCTEASGECHGLSYSNKGELFELDRTIFNNSKGEINE</sequence>
<accession>A0ABY7F1M1</accession>
<evidence type="ECO:0000313" key="1">
    <source>
        <dbReference type="EMBL" id="WAR15254.1"/>
    </source>
</evidence>
<dbReference type="PROSITE" id="PS51257">
    <property type="entry name" value="PROKAR_LIPOPROTEIN"/>
    <property type="match status" value="1"/>
</dbReference>
<evidence type="ECO:0000313" key="2">
    <source>
        <dbReference type="Proteomes" id="UP001164746"/>
    </source>
</evidence>
<name>A0ABY7F1M1_MYAAR</name>
<proteinExistence type="predicted"/>
<dbReference type="Proteomes" id="UP001164746">
    <property type="component" value="Chromosome 9"/>
</dbReference>
<gene>
    <name evidence="1" type="ORF">MAR_005359</name>
</gene>
<keyword evidence="2" id="KW-1185">Reference proteome</keyword>
<dbReference type="EMBL" id="CP111020">
    <property type="protein sequence ID" value="WAR15254.1"/>
    <property type="molecule type" value="Genomic_DNA"/>
</dbReference>
<reference evidence="1" key="1">
    <citation type="submission" date="2022-11" db="EMBL/GenBank/DDBJ databases">
        <title>Centuries of genome instability and evolution in soft-shell clam transmissible cancer (bioRxiv).</title>
        <authorList>
            <person name="Hart S.F.M."/>
            <person name="Yonemitsu M.A."/>
            <person name="Giersch R.M."/>
            <person name="Beal B.F."/>
            <person name="Arriagada G."/>
            <person name="Davis B.W."/>
            <person name="Ostrander E.A."/>
            <person name="Goff S.P."/>
            <person name="Metzger M.J."/>
        </authorList>
    </citation>
    <scope>NUCLEOTIDE SEQUENCE</scope>
    <source>
        <strain evidence="1">MELC-2E11</strain>
        <tissue evidence="1">Siphon/mantle</tissue>
    </source>
</reference>
<organism evidence="1 2">
    <name type="scientific">Mya arenaria</name>
    <name type="common">Soft-shell clam</name>
    <dbReference type="NCBI Taxonomy" id="6604"/>
    <lineage>
        <taxon>Eukaryota</taxon>
        <taxon>Metazoa</taxon>
        <taxon>Spiralia</taxon>
        <taxon>Lophotrochozoa</taxon>
        <taxon>Mollusca</taxon>
        <taxon>Bivalvia</taxon>
        <taxon>Autobranchia</taxon>
        <taxon>Heteroconchia</taxon>
        <taxon>Euheterodonta</taxon>
        <taxon>Imparidentia</taxon>
        <taxon>Neoheterodontei</taxon>
        <taxon>Myida</taxon>
        <taxon>Myoidea</taxon>
        <taxon>Myidae</taxon>
        <taxon>Mya</taxon>
    </lineage>
</organism>
<feature type="non-terminal residue" evidence="1">
    <location>
        <position position="143"/>
    </location>
</feature>